<feature type="domain" description="Glycosyl transferase family 1" evidence="9">
    <location>
        <begin position="312"/>
        <end position="469"/>
    </location>
</feature>
<dbReference type="HAMAP" id="MF_00484">
    <property type="entry name" value="Glycogen_synth"/>
    <property type="match status" value="1"/>
</dbReference>
<evidence type="ECO:0000313" key="11">
    <source>
        <dbReference type="EMBL" id="OWK40363.1"/>
    </source>
</evidence>
<dbReference type="OrthoDB" id="9808590at2"/>
<evidence type="ECO:0000256" key="8">
    <source>
        <dbReference type="HAMAP-Rule" id="MF_00484"/>
    </source>
</evidence>
<dbReference type="NCBIfam" id="NF001899">
    <property type="entry name" value="PRK00654.1-2"/>
    <property type="match status" value="1"/>
</dbReference>
<evidence type="ECO:0000256" key="7">
    <source>
        <dbReference type="ARBA" id="ARBA00023056"/>
    </source>
</evidence>
<protein>
    <recommendedName>
        <fullName evidence="8">Glycogen synthase</fullName>
        <ecNumber evidence="8">2.4.1.21</ecNumber>
    </recommendedName>
    <alternativeName>
        <fullName evidence="8">Starch [bacterial glycogen] synthase</fullName>
    </alternativeName>
</protein>
<evidence type="ECO:0000256" key="5">
    <source>
        <dbReference type="ARBA" id="ARBA00022676"/>
    </source>
</evidence>
<dbReference type="GO" id="GO:0005978">
    <property type="term" value="P:glycogen biosynthetic process"/>
    <property type="evidence" value="ECO:0007669"/>
    <property type="project" value="UniProtKB-UniRule"/>
</dbReference>
<dbReference type="PANTHER" id="PTHR45825:SF11">
    <property type="entry name" value="ALPHA AMYLASE DOMAIN-CONTAINING PROTEIN"/>
    <property type="match status" value="1"/>
</dbReference>
<dbReference type="RefSeq" id="WP_088256290.1">
    <property type="nucleotide sequence ID" value="NZ_NIDE01000008.1"/>
</dbReference>
<sequence>MAGLNIVVAASEVVGFAKTGGLADVAGALPQALAARGHRVTVIMPYYRTVRTGKNPPARTDHVIAVPVGSRKLACRLYGGTLPGSTVPVLFVDAPEYFDRDEPALGRGLYQQTMSGGYKSDYPDNAERYTFFCRAVVEAVAALGAAPDVIHANDWQTGLVPAFVKELLRSRPGFATVRTVFTIHNIAYQGMFGPDVMRLTGLPGWLFTPPLLEYHGHLNFMKAGIVFADAVNTVSPTYSREIQTAEFGCGLEGLLRANQHKLSGIVNGVDYALWNPATDALLPVRYDAETVFEQKPKCKAELQRRLGLPVDASRPVLGMVARLVIQKGVDLVLSASPGFLDLGCQIVFLGEGDPEYHNELQQFKARYPQQVGLYLGFDESLAHLVEAGSDLFLMPSRYEPCGLNQLYSLKYGTPPVVHMTGGLADTVVNATQESIDAGTGTGFGFGEYTAHALYETVKWALHLSRDRPAAFGEVVTTAMRQDWSWARSAADYEGLYRRVML</sequence>
<dbReference type="PANTHER" id="PTHR45825">
    <property type="entry name" value="GRANULE-BOUND STARCH SYNTHASE 1, CHLOROPLASTIC/AMYLOPLASTIC"/>
    <property type="match status" value="1"/>
</dbReference>
<dbReference type="UniPathway" id="UPA00164"/>
<dbReference type="InterPro" id="IPR001296">
    <property type="entry name" value="Glyco_trans_1"/>
</dbReference>
<keyword evidence="6 8" id="KW-0808">Transferase</keyword>
<gene>
    <name evidence="8" type="primary">glgA</name>
    <name evidence="11" type="ORF">FRUB_05282</name>
</gene>
<comment type="similarity">
    <text evidence="4 8">Belongs to the glycosyltransferase 1 family. Bacterial/plant glycogen synthase subfamily.</text>
</comment>
<dbReference type="NCBIfam" id="TIGR02095">
    <property type="entry name" value="glgA"/>
    <property type="match status" value="1"/>
</dbReference>
<dbReference type="EMBL" id="NIDE01000008">
    <property type="protein sequence ID" value="OWK40363.1"/>
    <property type="molecule type" value="Genomic_DNA"/>
</dbReference>
<evidence type="ECO:0000259" key="9">
    <source>
        <dbReference type="Pfam" id="PF00534"/>
    </source>
</evidence>
<proteinExistence type="inferred from homology"/>
<accession>A0A225DH97</accession>
<organism evidence="11 12">
    <name type="scientific">Fimbriiglobus ruber</name>
    <dbReference type="NCBI Taxonomy" id="1908690"/>
    <lineage>
        <taxon>Bacteria</taxon>
        <taxon>Pseudomonadati</taxon>
        <taxon>Planctomycetota</taxon>
        <taxon>Planctomycetia</taxon>
        <taxon>Gemmatales</taxon>
        <taxon>Gemmataceae</taxon>
        <taxon>Fimbriiglobus</taxon>
    </lineage>
</organism>
<evidence type="ECO:0000313" key="12">
    <source>
        <dbReference type="Proteomes" id="UP000214646"/>
    </source>
</evidence>
<dbReference type="Gene3D" id="3.40.50.2000">
    <property type="entry name" value="Glycogen Phosphorylase B"/>
    <property type="match status" value="2"/>
</dbReference>
<feature type="domain" description="Starch synthase catalytic" evidence="10">
    <location>
        <begin position="5"/>
        <end position="256"/>
    </location>
</feature>
<dbReference type="EC" id="2.4.1.21" evidence="8"/>
<evidence type="ECO:0000256" key="4">
    <source>
        <dbReference type="ARBA" id="ARBA00010281"/>
    </source>
</evidence>
<dbReference type="GO" id="GO:0004373">
    <property type="term" value="F:alpha-1,4-glucan glucosyltransferase (UDP-glucose donor) activity"/>
    <property type="evidence" value="ECO:0007669"/>
    <property type="project" value="InterPro"/>
</dbReference>
<keyword evidence="7 8" id="KW-0320">Glycogen biosynthesis</keyword>
<evidence type="ECO:0000259" key="10">
    <source>
        <dbReference type="Pfam" id="PF08323"/>
    </source>
</evidence>
<dbReference type="Pfam" id="PF00534">
    <property type="entry name" value="Glycos_transf_1"/>
    <property type="match status" value="1"/>
</dbReference>
<dbReference type="InterPro" id="IPR013534">
    <property type="entry name" value="Starch_synth_cat_dom"/>
</dbReference>
<comment type="caution">
    <text evidence="11">The sequence shown here is derived from an EMBL/GenBank/DDBJ whole genome shotgun (WGS) entry which is preliminary data.</text>
</comment>
<comment type="catalytic activity">
    <reaction evidence="1 8">
        <text>[(1-&gt;4)-alpha-D-glucosyl](n) + ADP-alpha-D-glucose = [(1-&gt;4)-alpha-D-glucosyl](n+1) + ADP + H(+)</text>
        <dbReference type="Rhea" id="RHEA:18189"/>
        <dbReference type="Rhea" id="RHEA-COMP:9584"/>
        <dbReference type="Rhea" id="RHEA-COMP:9587"/>
        <dbReference type="ChEBI" id="CHEBI:15378"/>
        <dbReference type="ChEBI" id="CHEBI:15444"/>
        <dbReference type="ChEBI" id="CHEBI:57498"/>
        <dbReference type="ChEBI" id="CHEBI:456216"/>
        <dbReference type="EC" id="2.4.1.21"/>
    </reaction>
</comment>
<dbReference type="SUPFAM" id="SSF53756">
    <property type="entry name" value="UDP-Glycosyltransferase/glycogen phosphorylase"/>
    <property type="match status" value="1"/>
</dbReference>
<dbReference type="AlphaFoldDB" id="A0A225DH97"/>
<reference evidence="12" key="1">
    <citation type="submission" date="2017-06" db="EMBL/GenBank/DDBJ databases">
        <title>Genome analysis of Fimbriiglobus ruber SP5, the first member of the order Planctomycetales with confirmed chitinolytic capability.</title>
        <authorList>
            <person name="Ravin N.V."/>
            <person name="Rakitin A.L."/>
            <person name="Ivanova A.A."/>
            <person name="Beletsky A.V."/>
            <person name="Kulichevskaya I.S."/>
            <person name="Mardanov A.V."/>
            <person name="Dedysh S.N."/>
        </authorList>
    </citation>
    <scope>NUCLEOTIDE SEQUENCE [LARGE SCALE GENOMIC DNA]</scope>
    <source>
        <strain evidence="12">SP5</strain>
    </source>
</reference>
<dbReference type="InterPro" id="IPR011835">
    <property type="entry name" value="GS/SS"/>
</dbReference>
<dbReference type="Proteomes" id="UP000214646">
    <property type="component" value="Unassembled WGS sequence"/>
</dbReference>
<evidence type="ECO:0000256" key="1">
    <source>
        <dbReference type="ARBA" id="ARBA00001478"/>
    </source>
</evidence>
<dbReference type="Pfam" id="PF08323">
    <property type="entry name" value="Glyco_transf_5"/>
    <property type="match status" value="1"/>
</dbReference>
<evidence type="ECO:0000256" key="6">
    <source>
        <dbReference type="ARBA" id="ARBA00022679"/>
    </source>
</evidence>
<keyword evidence="5 8" id="KW-0328">Glycosyltransferase</keyword>
<dbReference type="CDD" id="cd03791">
    <property type="entry name" value="GT5_Glycogen_synthase_DULL1-like"/>
    <property type="match status" value="1"/>
</dbReference>
<comment type="pathway">
    <text evidence="3 8">Glycan biosynthesis; glycogen biosynthesis.</text>
</comment>
<name>A0A225DH97_9BACT</name>
<evidence type="ECO:0000256" key="3">
    <source>
        <dbReference type="ARBA" id="ARBA00004964"/>
    </source>
</evidence>
<dbReference type="GO" id="GO:0009011">
    <property type="term" value="F:alpha-1,4-glucan glucosyltransferase (ADP-glucose donor) activity"/>
    <property type="evidence" value="ECO:0007669"/>
    <property type="project" value="UniProtKB-UniRule"/>
</dbReference>
<comment type="function">
    <text evidence="2 8">Synthesizes alpha-1,4-glucan chains using ADP-glucose.</text>
</comment>
<evidence type="ECO:0000256" key="2">
    <source>
        <dbReference type="ARBA" id="ARBA00002764"/>
    </source>
</evidence>
<feature type="binding site" evidence="8">
    <location>
        <position position="18"/>
    </location>
    <ligand>
        <name>ADP-alpha-D-glucose</name>
        <dbReference type="ChEBI" id="CHEBI:57498"/>
    </ligand>
</feature>
<keyword evidence="12" id="KW-1185">Reference proteome</keyword>